<name>A0A2M7SW34_9BACT</name>
<keyword evidence="3" id="KW-0472">Membrane</keyword>
<evidence type="ECO:0000313" key="6">
    <source>
        <dbReference type="Proteomes" id="UP000231332"/>
    </source>
</evidence>
<feature type="domain" description="DUF5667" evidence="4">
    <location>
        <begin position="89"/>
        <end position="186"/>
    </location>
</feature>
<feature type="compositionally biased region" description="Basic and acidic residues" evidence="2">
    <location>
        <begin position="338"/>
        <end position="364"/>
    </location>
</feature>
<proteinExistence type="predicted"/>
<evidence type="ECO:0000256" key="1">
    <source>
        <dbReference type="SAM" id="Coils"/>
    </source>
</evidence>
<evidence type="ECO:0000313" key="5">
    <source>
        <dbReference type="EMBL" id="PIZ27389.1"/>
    </source>
</evidence>
<protein>
    <recommendedName>
        <fullName evidence="4">DUF5667 domain-containing protein</fullName>
    </recommendedName>
</protein>
<feature type="transmembrane region" description="Helical" evidence="3">
    <location>
        <begin position="65"/>
        <end position="86"/>
    </location>
</feature>
<dbReference type="Proteomes" id="UP000231332">
    <property type="component" value="Unassembled WGS sequence"/>
</dbReference>
<sequence length="378" mass="41939">MENKLKQILEKTKLIKLDQQEKMEIRRALLNFIRTQPVRAREIVRPILQERSILTKIILILKKPMPAIIVFLIVALATGGGVSLAAQQALPQDILYPIKININEKVRSALAFSPEAKAEIELELAEKRVEEAEQLAVEGKLNSAAQAQVKQNFDRHTSKIKEKIEQFGAEGKTELALQLASNLEASLKAHGKILVQLSLKGDENVRNLAKEVKIKSEDAANWREKEESKVGAEADVKTAAEGRLKAVLNKIEEVGKFIANSRVSAEAKTEAEARLKTARDSASEGKTQIEAQEYNQAFLALAKAHRLAQEAKLTITAEQRLKIHLPSTTTTIDEIGAETEKEEEKTEIKTEEETEGEIKEGIGGETKVRKGINVEVEP</sequence>
<gene>
    <name evidence="5" type="ORF">COY45_02700</name>
</gene>
<feature type="region of interest" description="Disordered" evidence="2">
    <location>
        <begin position="336"/>
        <end position="364"/>
    </location>
</feature>
<evidence type="ECO:0000256" key="2">
    <source>
        <dbReference type="SAM" id="MobiDB-lite"/>
    </source>
</evidence>
<dbReference type="InterPro" id="IPR043725">
    <property type="entry name" value="DUF5667"/>
</dbReference>
<accession>A0A2M7SW34</accession>
<comment type="caution">
    <text evidence="5">The sequence shown here is derived from an EMBL/GenBank/DDBJ whole genome shotgun (WGS) entry which is preliminary data.</text>
</comment>
<reference evidence="6" key="1">
    <citation type="submission" date="2017-09" db="EMBL/GenBank/DDBJ databases">
        <title>Depth-based differentiation of microbial function through sediment-hosted aquifers and enrichment of novel symbionts in the deep terrestrial subsurface.</title>
        <authorList>
            <person name="Probst A.J."/>
            <person name="Ladd B."/>
            <person name="Jarett J.K."/>
            <person name="Geller-Mcgrath D.E."/>
            <person name="Sieber C.M.K."/>
            <person name="Emerson J.B."/>
            <person name="Anantharaman K."/>
            <person name="Thomas B.C."/>
            <person name="Malmstrom R."/>
            <person name="Stieglmeier M."/>
            <person name="Klingl A."/>
            <person name="Woyke T."/>
            <person name="Ryan C.M."/>
            <person name="Banfield J.F."/>
        </authorList>
    </citation>
    <scope>NUCLEOTIDE SEQUENCE [LARGE SCALE GENOMIC DNA]</scope>
</reference>
<dbReference type="EMBL" id="PFMY01000127">
    <property type="protein sequence ID" value="PIZ27389.1"/>
    <property type="molecule type" value="Genomic_DNA"/>
</dbReference>
<keyword evidence="3" id="KW-0812">Transmembrane</keyword>
<keyword evidence="1" id="KW-0175">Coiled coil</keyword>
<dbReference type="Pfam" id="PF18915">
    <property type="entry name" value="DUF5667"/>
    <property type="match status" value="1"/>
</dbReference>
<evidence type="ECO:0000259" key="4">
    <source>
        <dbReference type="Pfam" id="PF18915"/>
    </source>
</evidence>
<organism evidence="5 6">
    <name type="scientific">Candidatus Berkelbacteria bacterium CG_4_10_14_0_8_um_filter_42_34</name>
    <dbReference type="NCBI Taxonomy" id="1974502"/>
    <lineage>
        <taxon>Bacteria</taxon>
        <taxon>Candidatus Berkelbacteria</taxon>
    </lineage>
</organism>
<evidence type="ECO:0000256" key="3">
    <source>
        <dbReference type="SAM" id="Phobius"/>
    </source>
</evidence>
<dbReference type="AlphaFoldDB" id="A0A2M7SW34"/>
<feature type="coiled-coil region" evidence="1">
    <location>
        <begin position="115"/>
        <end position="142"/>
    </location>
</feature>
<keyword evidence="3" id="KW-1133">Transmembrane helix</keyword>